<dbReference type="InterPro" id="IPR000551">
    <property type="entry name" value="MerR-type_HTH_dom"/>
</dbReference>
<gene>
    <name evidence="4" type="ORF">SSP531S_02760</name>
</gene>
<dbReference type="EMBL" id="BGZL01000001">
    <property type="protein sequence ID" value="GBP98883.1"/>
    <property type="molecule type" value="Genomic_DNA"/>
</dbReference>
<feature type="region of interest" description="Disordered" evidence="2">
    <location>
        <begin position="329"/>
        <end position="360"/>
    </location>
</feature>
<evidence type="ECO:0000313" key="5">
    <source>
        <dbReference type="Proteomes" id="UP000265354"/>
    </source>
</evidence>
<evidence type="ECO:0000256" key="2">
    <source>
        <dbReference type="SAM" id="MobiDB-lite"/>
    </source>
</evidence>
<evidence type="ECO:0000259" key="3">
    <source>
        <dbReference type="PROSITE" id="PS50937"/>
    </source>
</evidence>
<keyword evidence="1" id="KW-0238">DNA-binding</keyword>
<reference evidence="4 5" key="1">
    <citation type="submission" date="2018-07" db="EMBL/GenBank/DDBJ databases">
        <title>Whole Genome Shotgun Sequence of Streptomyces spongiicola strain 531S.</title>
        <authorList>
            <person name="Dohra H."/>
            <person name="Kodani S."/>
        </authorList>
    </citation>
    <scope>NUCLEOTIDE SEQUENCE [LARGE SCALE GENOMIC DNA]</scope>
    <source>
        <strain evidence="4 5">531S</strain>
    </source>
</reference>
<name>A0A388SRX8_9ACTN</name>
<evidence type="ECO:0000256" key="1">
    <source>
        <dbReference type="ARBA" id="ARBA00023125"/>
    </source>
</evidence>
<dbReference type="AlphaFoldDB" id="A0A388SRX8"/>
<dbReference type="Pfam" id="PF13411">
    <property type="entry name" value="MerR_1"/>
    <property type="match status" value="1"/>
</dbReference>
<dbReference type="GO" id="GO:0003700">
    <property type="term" value="F:DNA-binding transcription factor activity"/>
    <property type="evidence" value="ECO:0007669"/>
    <property type="project" value="InterPro"/>
</dbReference>
<sequence>MPTNAPLTIGELAERAGVTVKTVRFYSDRGLLPASGRSTGGHRRYGPEALDRLRLIRSLRELGLPVPEVRRILHSRDDGPTAGTNADARTDEGGTNEGALTDEGGTNEGGTNGDGTNGDGRDDARTDDALKAAITGQLQKVGSQLSALRWQEAALRLLRDCEAGERTERLRLVGAVAVPPSTAPMARFWRYWLPPRLPARVVSAFLDQAVPHLPDDPTPAQVWAFARMHALVSGSCSGSARPQPAVHLPDRGYRPAVLYDGLGEAYALASAELRAGRPPRAGEALDCFVSVYAVSRGTRDTPAFRRLLHRQLAADPRFDVYWQLTAELSTPPGAPPEPNPGSAHDWLCTALNAGTTRPPG</sequence>
<dbReference type="Proteomes" id="UP000265354">
    <property type="component" value="Unassembled WGS sequence"/>
</dbReference>
<dbReference type="PANTHER" id="PTHR30204:SF93">
    <property type="entry name" value="HTH MERR-TYPE DOMAIN-CONTAINING PROTEIN"/>
    <property type="match status" value="1"/>
</dbReference>
<dbReference type="InterPro" id="IPR009061">
    <property type="entry name" value="DNA-bd_dom_put_sf"/>
</dbReference>
<evidence type="ECO:0000313" key="4">
    <source>
        <dbReference type="EMBL" id="GBP98883.1"/>
    </source>
</evidence>
<organism evidence="4 5">
    <name type="scientific">Streptomyces spongiicola</name>
    <dbReference type="NCBI Taxonomy" id="1690221"/>
    <lineage>
        <taxon>Bacteria</taxon>
        <taxon>Bacillati</taxon>
        <taxon>Actinomycetota</taxon>
        <taxon>Actinomycetes</taxon>
        <taxon>Kitasatosporales</taxon>
        <taxon>Streptomycetaceae</taxon>
        <taxon>Streptomyces</taxon>
    </lineage>
</organism>
<accession>A0A388SRX8</accession>
<dbReference type="GO" id="GO:0003677">
    <property type="term" value="F:DNA binding"/>
    <property type="evidence" value="ECO:0007669"/>
    <property type="project" value="UniProtKB-KW"/>
</dbReference>
<dbReference type="PANTHER" id="PTHR30204">
    <property type="entry name" value="REDOX-CYCLING DRUG-SENSING TRANSCRIPTIONAL ACTIVATOR SOXR"/>
    <property type="match status" value="1"/>
</dbReference>
<dbReference type="SMART" id="SM00422">
    <property type="entry name" value="HTH_MERR"/>
    <property type="match status" value="1"/>
</dbReference>
<dbReference type="RefSeq" id="WP_116426620.1">
    <property type="nucleotide sequence ID" value="NZ_BGZL01000001.1"/>
</dbReference>
<dbReference type="InterPro" id="IPR047057">
    <property type="entry name" value="MerR_fam"/>
</dbReference>
<proteinExistence type="predicted"/>
<feature type="domain" description="HTH merR-type" evidence="3">
    <location>
        <begin position="6"/>
        <end position="75"/>
    </location>
</feature>
<feature type="compositionally biased region" description="Gly residues" evidence="2">
    <location>
        <begin position="106"/>
        <end position="118"/>
    </location>
</feature>
<comment type="caution">
    <text evidence="4">The sequence shown here is derived from an EMBL/GenBank/DDBJ whole genome shotgun (WGS) entry which is preliminary data.</text>
</comment>
<dbReference type="PRINTS" id="PR00040">
    <property type="entry name" value="HTHMERR"/>
</dbReference>
<dbReference type="PROSITE" id="PS50937">
    <property type="entry name" value="HTH_MERR_2"/>
    <property type="match status" value="1"/>
</dbReference>
<protein>
    <submittedName>
        <fullName evidence="4">MerR family transcriptional regulator</fullName>
    </submittedName>
</protein>
<dbReference type="SUPFAM" id="SSF46955">
    <property type="entry name" value="Putative DNA-binding domain"/>
    <property type="match status" value="1"/>
</dbReference>
<dbReference type="Gene3D" id="1.10.1660.10">
    <property type="match status" value="1"/>
</dbReference>
<feature type="region of interest" description="Disordered" evidence="2">
    <location>
        <begin position="73"/>
        <end position="125"/>
    </location>
</feature>